<name>A0AAW1TGN9_9CHLO</name>
<evidence type="ECO:0000256" key="1">
    <source>
        <dbReference type="ARBA" id="ARBA00004567"/>
    </source>
</evidence>
<evidence type="ECO:0000256" key="5">
    <source>
        <dbReference type="ARBA" id="ARBA00022927"/>
    </source>
</evidence>
<feature type="compositionally biased region" description="Acidic residues" evidence="11">
    <location>
        <begin position="38"/>
        <end position="48"/>
    </location>
</feature>
<organism evidence="12 13">
    <name type="scientific">Apatococcus fuscideae</name>
    <dbReference type="NCBI Taxonomy" id="2026836"/>
    <lineage>
        <taxon>Eukaryota</taxon>
        <taxon>Viridiplantae</taxon>
        <taxon>Chlorophyta</taxon>
        <taxon>core chlorophytes</taxon>
        <taxon>Trebouxiophyceae</taxon>
        <taxon>Chlorellales</taxon>
        <taxon>Chlorellaceae</taxon>
        <taxon>Apatococcus</taxon>
    </lineage>
</organism>
<dbReference type="GO" id="GO:0005543">
    <property type="term" value="F:phospholipid binding"/>
    <property type="evidence" value="ECO:0007669"/>
    <property type="project" value="TreeGrafter"/>
</dbReference>
<dbReference type="Pfam" id="PF07817">
    <property type="entry name" value="GLE1"/>
    <property type="match status" value="1"/>
</dbReference>
<proteinExistence type="inferred from homology"/>
<dbReference type="GO" id="GO:0016973">
    <property type="term" value="P:poly(A)+ mRNA export from nucleus"/>
    <property type="evidence" value="ECO:0007669"/>
    <property type="project" value="InterPro"/>
</dbReference>
<feature type="region of interest" description="Disordered" evidence="11">
    <location>
        <begin position="1"/>
        <end position="100"/>
    </location>
</feature>
<comment type="caution">
    <text evidence="12">The sequence shown here is derived from an EMBL/GenBank/DDBJ whole genome shotgun (WGS) entry which is preliminary data.</text>
</comment>
<evidence type="ECO:0000256" key="2">
    <source>
        <dbReference type="ARBA" id="ARBA00011056"/>
    </source>
</evidence>
<dbReference type="InterPro" id="IPR038506">
    <property type="entry name" value="GLE1-like_sf"/>
</dbReference>
<dbReference type="GO" id="GO:0015031">
    <property type="term" value="P:protein transport"/>
    <property type="evidence" value="ECO:0007669"/>
    <property type="project" value="UniProtKB-KW"/>
</dbReference>
<keyword evidence="6" id="KW-0811">Translocation</keyword>
<evidence type="ECO:0000256" key="11">
    <source>
        <dbReference type="SAM" id="MobiDB-lite"/>
    </source>
</evidence>
<evidence type="ECO:0000256" key="7">
    <source>
        <dbReference type="ARBA" id="ARBA00023132"/>
    </source>
</evidence>
<gene>
    <name evidence="12" type="ORF">WJX84_012107</name>
</gene>
<keyword evidence="4" id="KW-0509">mRNA transport</keyword>
<keyword evidence="7" id="KW-0906">Nuclear pore complex</keyword>
<evidence type="ECO:0000313" key="12">
    <source>
        <dbReference type="EMBL" id="KAK9868041.1"/>
    </source>
</evidence>
<protein>
    <recommendedName>
        <fullName evidence="9">mRNA export factor GLE1</fullName>
    </recommendedName>
    <alternativeName>
        <fullName evidence="10">Nucleoporin GLE1</fullName>
    </alternativeName>
</protein>
<keyword evidence="13" id="KW-1185">Reference proteome</keyword>
<keyword evidence="8" id="KW-0539">Nucleus</keyword>
<reference evidence="12 13" key="1">
    <citation type="journal article" date="2024" name="Nat. Commun.">
        <title>Phylogenomics reveals the evolutionary origins of lichenization in chlorophyte algae.</title>
        <authorList>
            <person name="Puginier C."/>
            <person name="Libourel C."/>
            <person name="Otte J."/>
            <person name="Skaloud P."/>
            <person name="Haon M."/>
            <person name="Grisel S."/>
            <person name="Petersen M."/>
            <person name="Berrin J.G."/>
            <person name="Delaux P.M."/>
            <person name="Dal Grande F."/>
            <person name="Keller J."/>
        </authorList>
    </citation>
    <scope>NUCLEOTIDE SEQUENCE [LARGE SCALE GENOMIC DNA]</scope>
    <source>
        <strain evidence="12 13">SAG 2523</strain>
    </source>
</reference>
<comment type="similarity">
    <text evidence="2">Belongs to the GLE1 family.</text>
</comment>
<dbReference type="PANTHER" id="PTHR12960:SF0">
    <property type="entry name" value="MRNA EXPORT FACTOR GLE1"/>
    <property type="match status" value="1"/>
</dbReference>
<evidence type="ECO:0000256" key="4">
    <source>
        <dbReference type="ARBA" id="ARBA00022816"/>
    </source>
</evidence>
<dbReference type="GO" id="GO:0000822">
    <property type="term" value="F:inositol hexakisphosphate binding"/>
    <property type="evidence" value="ECO:0007669"/>
    <property type="project" value="TreeGrafter"/>
</dbReference>
<evidence type="ECO:0000256" key="9">
    <source>
        <dbReference type="ARBA" id="ARBA00026227"/>
    </source>
</evidence>
<feature type="compositionally biased region" description="Polar residues" evidence="11">
    <location>
        <begin position="26"/>
        <end position="37"/>
    </location>
</feature>
<evidence type="ECO:0000256" key="6">
    <source>
        <dbReference type="ARBA" id="ARBA00023010"/>
    </source>
</evidence>
<dbReference type="GO" id="GO:0031369">
    <property type="term" value="F:translation initiation factor binding"/>
    <property type="evidence" value="ECO:0007669"/>
    <property type="project" value="TreeGrafter"/>
</dbReference>
<evidence type="ECO:0000313" key="13">
    <source>
        <dbReference type="Proteomes" id="UP001485043"/>
    </source>
</evidence>
<dbReference type="PANTHER" id="PTHR12960">
    <property type="entry name" value="GLE-1-RELATED"/>
    <property type="match status" value="1"/>
</dbReference>
<feature type="compositionally biased region" description="Low complexity" evidence="11">
    <location>
        <begin position="58"/>
        <end position="86"/>
    </location>
</feature>
<dbReference type="Proteomes" id="UP001485043">
    <property type="component" value="Unassembled WGS sequence"/>
</dbReference>
<dbReference type="GO" id="GO:0005737">
    <property type="term" value="C:cytoplasm"/>
    <property type="evidence" value="ECO:0007669"/>
    <property type="project" value="TreeGrafter"/>
</dbReference>
<sequence length="505" mass="55540">MNSSSFCIRVAPSDSDTDSNAEGGESTASFAIRTPQNDADDSSDDESEAQSKFRPLGSSTSPASAWRSASAVPASPAAQSPSTAGARPLPSPETSKQAVHKAWMTTESGHGLSSGAQSTSEKRLQRLRQRQQLEAASLLAQQAALQVSLQLQQCDLDNALANIDADKQLQLARIAHETQAAKERAARDDAHIRHAREGERDRATPEALSHEEHVQQQWVNAEAQVQGFVGDASLKKARRDIDKTITLNVQQISGTRQQVAKKAKDLQQYLGSLPPEQCVYAMMQLMRRFMSQCEVQVSLKREFAFPLGEVAAAVLAAHPAAADLLIAKMHQGSPVAVPRWQARKAGQEAEWQDAMRFQEREAAGVGAAKRPETDDEYLARLQGCLAFYAAVLQSSTPGNPLGPGQAWHFLSRLLNGLPANRLTAAALDTFLQIAGFCLFKTFRQQFMKLLFYVDQHFLPDLAKVNDPDIRPVHSRLHTFMSTRRYEREPDGWRLPNSDTSSYDRA</sequence>
<dbReference type="EMBL" id="JALJOV010000049">
    <property type="protein sequence ID" value="KAK9868041.1"/>
    <property type="molecule type" value="Genomic_DNA"/>
</dbReference>
<dbReference type="Gene3D" id="1.25.40.510">
    <property type="entry name" value="GLE1-like"/>
    <property type="match status" value="1"/>
</dbReference>
<evidence type="ECO:0000256" key="3">
    <source>
        <dbReference type="ARBA" id="ARBA00022448"/>
    </source>
</evidence>
<dbReference type="AlphaFoldDB" id="A0AAW1TGN9"/>
<keyword evidence="5" id="KW-0653">Protein transport</keyword>
<evidence type="ECO:0000256" key="10">
    <source>
        <dbReference type="ARBA" id="ARBA00029983"/>
    </source>
</evidence>
<dbReference type="GO" id="GO:0044614">
    <property type="term" value="C:nuclear pore cytoplasmic filaments"/>
    <property type="evidence" value="ECO:0007669"/>
    <property type="project" value="TreeGrafter"/>
</dbReference>
<evidence type="ECO:0000256" key="8">
    <source>
        <dbReference type="ARBA" id="ARBA00023242"/>
    </source>
</evidence>
<keyword evidence="3" id="KW-0813">Transport</keyword>
<comment type="subcellular location">
    <subcellularLocation>
        <location evidence="1">Nucleus</location>
        <location evidence="1">Nuclear pore complex</location>
    </subcellularLocation>
</comment>
<dbReference type="InterPro" id="IPR012476">
    <property type="entry name" value="GLE1"/>
</dbReference>
<accession>A0AAW1TGN9</accession>